<reference evidence="2 3" key="1">
    <citation type="submission" date="2018-06" db="EMBL/GenBank/DDBJ databases">
        <authorList>
            <consortium name="Pathogen Informatics"/>
            <person name="Doyle S."/>
        </authorList>
    </citation>
    <scope>NUCLEOTIDE SEQUENCE [LARGE SCALE GENOMIC DNA]</scope>
    <source>
        <strain evidence="2 3">NCTC11807</strain>
    </source>
</reference>
<evidence type="ECO:0000313" key="3">
    <source>
        <dbReference type="Proteomes" id="UP000255425"/>
    </source>
</evidence>
<dbReference type="AlphaFoldDB" id="A0A380H709"/>
<feature type="transmembrane region" description="Helical" evidence="1">
    <location>
        <begin position="12"/>
        <end position="34"/>
    </location>
</feature>
<keyword evidence="1" id="KW-1133">Transmembrane helix</keyword>
<protein>
    <submittedName>
        <fullName evidence="2">Phage-related replication protein</fullName>
    </submittedName>
</protein>
<proteinExistence type="predicted"/>
<name>A0A380H709_9STAP</name>
<gene>
    <name evidence="2" type="ORF">NCTC11807_02166</name>
</gene>
<evidence type="ECO:0000313" key="2">
    <source>
        <dbReference type="EMBL" id="SUM73466.1"/>
    </source>
</evidence>
<keyword evidence="3" id="KW-1185">Reference proteome</keyword>
<accession>A0A380H709</accession>
<dbReference type="Pfam" id="PF05908">
    <property type="entry name" value="Gamma_PGA_hydro"/>
    <property type="match status" value="1"/>
</dbReference>
<keyword evidence="1" id="KW-0812">Transmembrane</keyword>
<evidence type="ECO:0000256" key="1">
    <source>
        <dbReference type="SAM" id="Phobius"/>
    </source>
</evidence>
<dbReference type="EMBL" id="UHDZ01000001">
    <property type="protein sequence ID" value="SUM73466.1"/>
    <property type="molecule type" value="Genomic_DNA"/>
</dbReference>
<dbReference type="Proteomes" id="UP000255425">
    <property type="component" value="Unassembled WGS sequence"/>
</dbReference>
<dbReference type="RefSeq" id="WP_115313764.1">
    <property type="nucleotide sequence ID" value="NZ_CP066042.1"/>
</dbReference>
<organism evidence="2 3">
    <name type="scientific">Staphylococcus saccharolyticus</name>
    <dbReference type="NCBI Taxonomy" id="33028"/>
    <lineage>
        <taxon>Bacteria</taxon>
        <taxon>Bacillati</taxon>
        <taxon>Bacillota</taxon>
        <taxon>Bacilli</taxon>
        <taxon>Bacillales</taxon>
        <taxon>Staphylococcaceae</taxon>
        <taxon>Staphylococcus</taxon>
    </lineage>
</organism>
<sequence length="245" mass="27909">MREKGSLYSKLYYIFLTLIIIAIVIVVIILYNTLKTTKSSSSDCYSDFNELKKNTHKNKDWRIDTKTRKNKKIVVTAIHGGGIEPGTTEIARRISNVGKYNFFTFEGLRKSNNDQLHITSTHFNEPHLQKILKDTKKTISIHGFSGDDPIVYIGGKNKGMSKAIATQLRRKGFTVKESPENIDAQSSDNFVNKNESNLGIQLELTTALRKGFFKHYKLDRSNTDKYTPEFYKFANAVQKGIEKAD</sequence>
<keyword evidence="1" id="KW-0472">Membrane</keyword>
<dbReference type="InterPro" id="IPR038128">
    <property type="entry name" value="Gamma_PGA_hydro_sf"/>
</dbReference>
<dbReference type="InterPro" id="IPR008585">
    <property type="entry name" value="Gamma_PGA_hydro"/>
</dbReference>
<dbReference type="GeneID" id="63935885"/>
<dbReference type="Gene3D" id="3.40.630.100">
    <property type="entry name" value="Poly-gamma-glutamate hydrolase, zinc-binding motif"/>
    <property type="match status" value="1"/>
</dbReference>